<evidence type="ECO:0000256" key="1">
    <source>
        <dbReference type="SAM" id="MobiDB-lite"/>
    </source>
</evidence>
<proteinExistence type="predicted"/>
<keyword evidence="7" id="KW-1185">Reference proteome</keyword>
<organism evidence="3 7">
    <name type="scientific">Didymodactylos carnosus</name>
    <dbReference type="NCBI Taxonomy" id="1234261"/>
    <lineage>
        <taxon>Eukaryota</taxon>
        <taxon>Metazoa</taxon>
        <taxon>Spiralia</taxon>
        <taxon>Gnathifera</taxon>
        <taxon>Rotifera</taxon>
        <taxon>Eurotatoria</taxon>
        <taxon>Bdelloidea</taxon>
        <taxon>Philodinida</taxon>
        <taxon>Philodinidae</taxon>
        <taxon>Didymodactylos</taxon>
    </lineage>
</organism>
<dbReference type="Proteomes" id="UP000682733">
    <property type="component" value="Unassembled WGS sequence"/>
</dbReference>
<dbReference type="Proteomes" id="UP000663829">
    <property type="component" value="Unassembled WGS sequence"/>
</dbReference>
<dbReference type="InterPro" id="IPR011993">
    <property type="entry name" value="PH-like_dom_sf"/>
</dbReference>
<dbReference type="Gene3D" id="2.30.29.30">
    <property type="entry name" value="Pleckstrin-homology domain (PH domain)/Phosphotyrosine-binding domain (PTB)"/>
    <property type="match status" value="1"/>
</dbReference>
<accession>A0A813QT92</accession>
<dbReference type="EMBL" id="CAJNOQ010000208">
    <property type="protein sequence ID" value="CAF0772594.1"/>
    <property type="molecule type" value="Genomic_DNA"/>
</dbReference>
<feature type="region of interest" description="Disordered" evidence="1">
    <location>
        <begin position="128"/>
        <end position="149"/>
    </location>
</feature>
<dbReference type="SUPFAM" id="SSF50729">
    <property type="entry name" value="PH domain-like"/>
    <property type="match status" value="1"/>
</dbReference>
<dbReference type="SMART" id="SM00233">
    <property type="entry name" value="PH"/>
    <property type="match status" value="1"/>
</dbReference>
<comment type="caution">
    <text evidence="3">The sequence shown here is derived from an EMBL/GenBank/DDBJ whole genome shotgun (WGS) entry which is preliminary data.</text>
</comment>
<evidence type="ECO:0000259" key="2">
    <source>
        <dbReference type="PROSITE" id="PS50003"/>
    </source>
</evidence>
<gene>
    <name evidence="3" type="ORF">GPM918_LOCUS2011</name>
    <name evidence="4" type="ORF">OVA965_LOCUS28667</name>
    <name evidence="5" type="ORF">SRO942_LOCUS2011</name>
    <name evidence="6" type="ORF">TMI583_LOCUS29418</name>
</gene>
<feature type="domain" description="PH" evidence="2">
    <location>
        <begin position="16"/>
        <end position="113"/>
    </location>
</feature>
<evidence type="ECO:0000313" key="7">
    <source>
        <dbReference type="Proteomes" id="UP000663829"/>
    </source>
</evidence>
<dbReference type="OrthoDB" id="48057at2759"/>
<evidence type="ECO:0000313" key="5">
    <source>
        <dbReference type="EMBL" id="CAF3554850.1"/>
    </source>
</evidence>
<dbReference type="EMBL" id="CAJOBA010041256">
    <property type="protein sequence ID" value="CAF4110536.1"/>
    <property type="molecule type" value="Genomic_DNA"/>
</dbReference>
<dbReference type="InterPro" id="IPR001849">
    <property type="entry name" value="PH_domain"/>
</dbReference>
<protein>
    <recommendedName>
        <fullName evidence="2">PH domain-containing protein</fullName>
    </recommendedName>
</protein>
<dbReference type="EMBL" id="CAJOBC010000208">
    <property type="protein sequence ID" value="CAF3554850.1"/>
    <property type="molecule type" value="Genomic_DNA"/>
</dbReference>
<dbReference type="Proteomes" id="UP000677228">
    <property type="component" value="Unassembled WGS sequence"/>
</dbReference>
<dbReference type="Pfam" id="PF00169">
    <property type="entry name" value="PH"/>
    <property type="match status" value="1"/>
</dbReference>
<name>A0A813QT92_9BILA</name>
<dbReference type="PROSITE" id="PS50003">
    <property type="entry name" value="PH_DOMAIN"/>
    <property type="match status" value="1"/>
</dbReference>
<sequence>MVCICSRCRLYFHGIQLTTQCQLLKFTNLIKGWQMRNFFLDTNAKVLLYFMPEEVRKKPPRGVIELTDAWVSPSTEDDITFTVQTSSGETFKLRASDAKERQKWIDRLRSNTGANAAETYASSLPPQKVVNSVPTNNDSLPRSTRRDSSVHHYQTLKELKEVIRCTDASQREFVETVETIPDSLRLNLLSKEMLLLRSTSQSCVTTLQESLAILTNRRLVELKTPEPDFVPPPSPSPQPPLVAKQLSQSYGGKTGISLSTPPPSMPLNKTSSLTGLNQPTNEQSSIFLPTKSLKCKCSTIIMLRIH</sequence>
<dbReference type="AlphaFoldDB" id="A0A813QT92"/>
<dbReference type="EMBL" id="CAJNOK010019680">
    <property type="protein sequence ID" value="CAF1303954.1"/>
    <property type="molecule type" value="Genomic_DNA"/>
</dbReference>
<evidence type="ECO:0000313" key="3">
    <source>
        <dbReference type="EMBL" id="CAF0772594.1"/>
    </source>
</evidence>
<feature type="region of interest" description="Disordered" evidence="1">
    <location>
        <begin position="252"/>
        <end position="278"/>
    </location>
</feature>
<feature type="compositionally biased region" description="Polar residues" evidence="1">
    <location>
        <begin position="267"/>
        <end position="278"/>
    </location>
</feature>
<reference evidence="3" key="1">
    <citation type="submission" date="2021-02" db="EMBL/GenBank/DDBJ databases">
        <authorList>
            <person name="Nowell W R."/>
        </authorList>
    </citation>
    <scope>NUCLEOTIDE SEQUENCE</scope>
</reference>
<dbReference type="Proteomes" id="UP000681722">
    <property type="component" value="Unassembled WGS sequence"/>
</dbReference>
<feature type="compositionally biased region" description="Polar residues" evidence="1">
    <location>
        <begin position="128"/>
        <end position="142"/>
    </location>
</feature>
<evidence type="ECO:0000313" key="6">
    <source>
        <dbReference type="EMBL" id="CAF4110536.1"/>
    </source>
</evidence>
<evidence type="ECO:0000313" key="4">
    <source>
        <dbReference type="EMBL" id="CAF1303954.1"/>
    </source>
</evidence>